<reference evidence="8 9" key="1">
    <citation type="journal article" date="2022" name="Cell">
        <title>Repeat-based holocentromeres influence genome architecture and karyotype evolution.</title>
        <authorList>
            <person name="Hofstatter P.G."/>
            <person name="Thangavel G."/>
            <person name="Lux T."/>
            <person name="Neumann P."/>
            <person name="Vondrak T."/>
            <person name="Novak P."/>
            <person name="Zhang M."/>
            <person name="Costa L."/>
            <person name="Castellani M."/>
            <person name="Scott A."/>
            <person name="Toegelov H."/>
            <person name="Fuchs J."/>
            <person name="Mata-Sucre Y."/>
            <person name="Dias Y."/>
            <person name="Vanzela A.L.L."/>
            <person name="Huettel B."/>
            <person name="Almeida C.C.S."/>
            <person name="Simkova H."/>
            <person name="Souza G."/>
            <person name="Pedrosa-Harand A."/>
            <person name="Macas J."/>
            <person name="Mayer K.F.X."/>
            <person name="Houben A."/>
            <person name="Marques A."/>
        </authorList>
    </citation>
    <scope>NUCLEOTIDE SEQUENCE [LARGE SCALE GENOMIC DNA]</scope>
    <source>
        <tissue evidence="8">Leaves</tissue>
    </source>
</reference>
<proteinExistence type="inferred from homology"/>
<name>A0AAD5ZX77_9POAL</name>
<dbReference type="SUPFAM" id="SSF52540">
    <property type="entry name" value="P-loop containing nucleoside triphosphate hydrolases"/>
    <property type="match status" value="1"/>
</dbReference>
<evidence type="ECO:0000256" key="4">
    <source>
        <dbReference type="ARBA" id="ARBA00022741"/>
    </source>
</evidence>
<dbReference type="AlphaFoldDB" id="A0AAD5ZX77"/>
<evidence type="ECO:0000256" key="3">
    <source>
        <dbReference type="ARBA" id="ARBA00022737"/>
    </source>
</evidence>
<sequence>MTGIESLVGGWFASPVIKRVLEKAQKYIGGNYKLNKNTEELIDTLTGKLALCQATVKVAERRMINSEHLAVWLNMLKKAVYDAEDVLDDMEAKSIKDQVEGKNKVSKFASSSLSGIANMILPDETHKSLKKVVDNLNNRSAENPYFLNLVNTNITDESNDLELSAQRETTSWPLEKMKLYGTQQEYLDLILEMILHPETESSKKKEQNYDNHGLLVIPIVGMGGLGKTALAQAIYNNPEVQQTFKTKAWISVSYNLDIKLVNSLIDKNRLVQMWIAQNFIHHDRNDARKMEDIGREWFDKLVEMSFFQLAGDYNGYLIPNLMHDLAVIVVRF</sequence>
<dbReference type="PANTHER" id="PTHR19338:SF73">
    <property type="entry name" value="DISEASE RESISTANCE PROTEIN RGA2-LIKE"/>
    <property type="match status" value="1"/>
</dbReference>
<comment type="caution">
    <text evidence="8">The sequence shown here is derived from an EMBL/GenBank/DDBJ whole genome shotgun (WGS) entry which is preliminary data.</text>
</comment>
<dbReference type="PANTHER" id="PTHR19338">
    <property type="entry name" value="TRANSLOCASE OF INNER MITOCHONDRIAL MEMBRANE 13 HOMOLOG"/>
    <property type="match status" value="1"/>
</dbReference>
<protein>
    <submittedName>
        <fullName evidence="8">Uncharacterized protein</fullName>
    </submittedName>
</protein>
<feature type="domain" description="Disease resistance protein winged helix" evidence="7">
    <location>
        <begin position="263"/>
        <end position="326"/>
    </location>
</feature>
<keyword evidence="2" id="KW-0433">Leucine-rich repeat</keyword>
<evidence type="ECO:0000256" key="1">
    <source>
        <dbReference type="ARBA" id="ARBA00008894"/>
    </source>
</evidence>
<evidence type="ECO:0000256" key="2">
    <source>
        <dbReference type="ARBA" id="ARBA00022614"/>
    </source>
</evidence>
<keyword evidence="3" id="KW-0677">Repeat</keyword>
<accession>A0AAD5ZX77</accession>
<dbReference type="Pfam" id="PF23559">
    <property type="entry name" value="WHD_DRP"/>
    <property type="match status" value="1"/>
</dbReference>
<dbReference type="InterPro" id="IPR041118">
    <property type="entry name" value="Rx_N"/>
</dbReference>
<gene>
    <name evidence="8" type="ORF">LUZ61_009426</name>
</gene>
<dbReference type="Gene3D" id="3.40.50.300">
    <property type="entry name" value="P-loop containing nucleotide triphosphate hydrolases"/>
    <property type="match status" value="1"/>
</dbReference>
<dbReference type="GO" id="GO:0006952">
    <property type="term" value="P:defense response"/>
    <property type="evidence" value="ECO:0007669"/>
    <property type="project" value="UniProtKB-KW"/>
</dbReference>
<dbReference type="Proteomes" id="UP001210211">
    <property type="component" value="Unassembled WGS sequence"/>
</dbReference>
<organism evidence="8 9">
    <name type="scientific">Rhynchospora tenuis</name>
    <dbReference type="NCBI Taxonomy" id="198213"/>
    <lineage>
        <taxon>Eukaryota</taxon>
        <taxon>Viridiplantae</taxon>
        <taxon>Streptophyta</taxon>
        <taxon>Embryophyta</taxon>
        <taxon>Tracheophyta</taxon>
        <taxon>Spermatophyta</taxon>
        <taxon>Magnoliopsida</taxon>
        <taxon>Liliopsida</taxon>
        <taxon>Poales</taxon>
        <taxon>Cyperaceae</taxon>
        <taxon>Cyperoideae</taxon>
        <taxon>Rhynchosporeae</taxon>
        <taxon>Rhynchospora</taxon>
    </lineage>
</organism>
<dbReference type="EMBL" id="JAMRDG010000001">
    <property type="protein sequence ID" value="KAJ3705721.1"/>
    <property type="molecule type" value="Genomic_DNA"/>
</dbReference>
<dbReference type="Gene3D" id="1.20.5.4130">
    <property type="match status" value="1"/>
</dbReference>
<evidence type="ECO:0000256" key="5">
    <source>
        <dbReference type="ARBA" id="ARBA00022821"/>
    </source>
</evidence>
<comment type="similarity">
    <text evidence="1">Belongs to the disease resistance NB-LRR family.</text>
</comment>
<evidence type="ECO:0000259" key="6">
    <source>
        <dbReference type="Pfam" id="PF18052"/>
    </source>
</evidence>
<feature type="domain" description="Disease resistance N-terminal" evidence="6">
    <location>
        <begin position="16"/>
        <end position="104"/>
    </location>
</feature>
<dbReference type="InterPro" id="IPR058922">
    <property type="entry name" value="WHD_DRP"/>
</dbReference>
<evidence type="ECO:0000313" key="9">
    <source>
        <dbReference type="Proteomes" id="UP001210211"/>
    </source>
</evidence>
<evidence type="ECO:0000259" key="7">
    <source>
        <dbReference type="Pfam" id="PF23559"/>
    </source>
</evidence>
<dbReference type="Pfam" id="PF18052">
    <property type="entry name" value="Rx_N"/>
    <property type="match status" value="1"/>
</dbReference>
<dbReference type="GO" id="GO:0043531">
    <property type="term" value="F:ADP binding"/>
    <property type="evidence" value="ECO:0007669"/>
    <property type="project" value="InterPro"/>
</dbReference>
<dbReference type="InterPro" id="IPR027417">
    <property type="entry name" value="P-loop_NTPase"/>
</dbReference>
<evidence type="ECO:0000313" key="8">
    <source>
        <dbReference type="EMBL" id="KAJ3705721.1"/>
    </source>
</evidence>
<keyword evidence="5" id="KW-0611">Plant defense</keyword>
<keyword evidence="4" id="KW-0547">Nucleotide-binding</keyword>
<keyword evidence="9" id="KW-1185">Reference proteome</keyword>